<keyword evidence="2" id="KW-1185">Reference proteome</keyword>
<reference evidence="1 2" key="1">
    <citation type="submission" date="2017-03" db="EMBL/GenBank/DDBJ databases">
        <authorList>
            <person name="Afonso C.L."/>
            <person name="Miller P.J."/>
            <person name="Scott M.A."/>
            <person name="Spackman E."/>
            <person name="Goraichik I."/>
            <person name="Dimitrov K.M."/>
            <person name="Suarez D.L."/>
            <person name="Swayne D.E."/>
        </authorList>
    </citation>
    <scope>NUCLEOTIDE SEQUENCE [LARGE SCALE GENOMIC DNA]</scope>
    <source>
        <strain evidence="1 2">CECT 7639</strain>
    </source>
</reference>
<evidence type="ECO:0000313" key="2">
    <source>
        <dbReference type="Proteomes" id="UP000193077"/>
    </source>
</evidence>
<organism evidence="1 2">
    <name type="scientific">Falsiruegeria litorea R37</name>
    <dbReference type="NCBI Taxonomy" id="1200284"/>
    <lineage>
        <taxon>Bacteria</taxon>
        <taxon>Pseudomonadati</taxon>
        <taxon>Pseudomonadota</taxon>
        <taxon>Alphaproteobacteria</taxon>
        <taxon>Rhodobacterales</taxon>
        <taxon>Roseobacteraceae</taxon>
        <taxon>Falsiruegeria</taxon>
    </lineage>
</organism>
<dbReference type="AlphaFoldDB" id="A0A1Y5RHL8"/>
<protein>
    <submittedName>
        <fullName evidence="1">Uncharacterized protein</fullName>
    </submittedName>
</protein>
<gene>
    <name evidence="1" type="ORF">TRL7639_00236</name>
</gene>
<accession>A0A1Y5RHL8</accession>
<name>A0A1Y5RHL8_9RHOB</name>
<evidence type="ECO:0000313" key="1">
    <source>
        <dbReference type="EMBL" id="SLN15053.1"/>
    </source>
</evidence>
<sequence>MYSYDHKTLMTLGLERWQREPAPKTWQIERDEIARRRTARHPDVPAPKPRLRLRLWQPQKPASLV</sequence>
<dbReference type="EMBL" id="FWFO01000001">
    <property type="protein sequence ID" value="SLN15053.1"/>
    <property type="molecule type" value="Genomic_DNA"/>
</dbReference>
<dbReference type="Proteomes" id="UP000193077">
    <property type="component" value="Unassembled WGS sequence"/>
</dbReference>
<proteinExistence type="predicted"/>